<sequence length="59" mass="6331">MAKGILVNTFRELEVMAVKAVEDGLFSGSQKFVALDHEVEVLSCRRANDCMAIVSGAAC</sequence>
<gene>
    <name evidence="1" type="ORF">L195_g051548</name>
</gene>
<reference evidence="1 2" key="2">
    <citation type="journal article" date="2017" name="Front. Plant Sci.">
        <title>Gene Classification and Mining of Molecular Markers Useful in Red Clover (Trifolium pratense) Breeding.</title>
        <authorList>
            <person name="Istvanek J."/>
            <person name="Dluhosova J."/>
            <person name="Dluhos P."/>
            <person name="Patkova L."/>
            <person name="Nedelnik J."/>
            <person name="Repkova J."/>
        </authorList>
    </citation>
    <scope>NUCLEOTIDE SEQUENCE [LARGE SCALE GENOMIC DNA]</scope>
    <source>
        <strain evidence="2">cv. Tatra</strain>
        <tissue evidence="1">Young leaves</tissue>
    </source>
</reference>
<proteinExistence type="predicted"/>
<evidence type="ECO:0000313" key="1">
    <source>
        <dbReference type="EMBL" id="PNX59692.1"/>
    </source>
</evidence>
<name>A0A2K3K0A6_TRIPR</name>
<organism evidence="1 2">
    <name type="scientific">Trifolium pratense</name>
    <name type="common">Red clover</name>
    <dbReference type="NCBI Taxonomy" id="57577"/>
    <lineage>
        <taxon>Eukaryota</taxon>
        <taxon>Viridiplantae</taxon>
        <taxon>Streptophyta</taxon>
        <taxon>Embryophyta</taxon>
        <taxon>Tracheophyta</taxon>
        <taxon>Spermatophyta</taxon>
        <taxon>Magnoliopsida</taxon>
        <taxon>eudicotyledons</taxon>
        <taxon>Gunneridae</taxon>
        <taxon>Pentapetalae</taxon>
        <taxon>rosids</taxon>
        <taxon>fabids</taxon>
        <taxon>Fabales</taxon>
        <taxon>Fabaceae</taxon>
        <taxon>Papilionoideae</taxon>
        <taxon>50 kb inversion clade</taxon>
        <taxon>NPAAA clade</taxon>
        <taxon>Hologalegina</taxon>
        <taxon>IRL clade</taxon>
        <taxon>Trifolieae</taxon>
        <taxon>Trifolium</taxon>
    </lineage>
</organism>
<dbReference type="Proteomes" id="UP000236291">
    <property type="component" value="Unassembled WGS sequence"/>
</dbReference>
<protein>
    <submittedName>
        <fullName evidence="1">Uncharacterized protein</fullName>
    </submittedName>
</protein>
<reference evidence="1 2" key="1">
    <citation type="journal article" date="2014" name="Am. J. Bot.">
        <title>Genome assembly and annotation for red clover (Trifolium pratense; Fabaceae).</title>
        <authorList>
            <person name="Istvanek J."/>
            <person name="Jaros M."/>
            <person name="Krenek A."/>
            <person name="Repkova J."/>
        </authorList>
    </citation>
    <scope>NUCLEOTIDE SEQUENCE [LARGE SCALE GENOMIC DNA]</scope>
    <source>
        <strain evidence="2">cv. Tatra</strain>
        <tissue evidence="1">Young leaves</tissue>
    </source>
</reference>
<accession>A0A2K3K0A6</accession>
<comment type="caution">
    <text evidence="1">The sequence shown here is derived from an EMBL/GenBank/DDBJ whole genome shotgun (WGS) entry which is preliminary data.</text>
</comment>
<evidence type="ECO:0000313" key="2">
    <source>
        <dbReference type="Proteomes" id="UP000236291"/>
    </source>
</evidence>
<dbReference type="EMBL" id="ASHM01081215">
    <property type="protein sequence ID" value="PNX59692.1"/>
    <property type="molecule type" value="Genomic_DNA"/>
</dbReference>
<dbReference type="AlphaFoldDB" id="A0A2K3K0A6"/>